<dbReference type="InterPro" id="IPR025743">
    <property type="entry name" value="TssM1_N"/>
</dbReference>
<dbReference type="InterPro" id="IPR027417">
    <property type="entry name" value="P-loop_NTPase"/>
</dbReference>
<feature type="transmembrane region" description="Helical" evidence="1">
    <location>
        <begin position="419"/>
        <end position="439"/>
    </location>
</feature>
<dbReference type="CDD" id="cd00882">
    <property type="entry name" value="Ras_like_GTPase"/>
    <property type="match status" value="1"/>
</dbReference>
<evidence type="ECO:0000259" key="2">
    <source>
        <dbReference type="Pfam" id="PF14331"/>
    </source>
</evidence>
<feature type="domain" description="Type VI secretion system component TssM1 N-terminal" evidence="2">
    <location>
        <begin position="175"/>
        <end position="424"/>
    </location>
</feature>
<evidence type="ECO:0000313" key="3">
    <source>
        <dbReference type="EMBL" id="TZG27550.1"/>
    </source>
</evidence>
<dbReference type="SUPFAM" id="SSF52540">
    <property type="entry name" value="P-loop containing nucleoside triphosphate hydrolases"/>
    <property type="match status" value="1"/>
</dbReference>
<sequence>MGRIFGNWWVVSALIALLAIVVLAIGAPIVVPALGALWIRGAIVVAVLAVWGAISLARVMNARAASDAIAASLAGGGADEEGRILAGRMTDALKSLRESAGGQRDYLYNRPWYVIIGPPGAGKTTALVNSGLRFPVSTDQFKGVGGTRNLDFLFSEQAVLVDTAGRYTSQDSDAAVDARGWAEFLGLLKTNRPKQPINGVIVAIGVDELMRGDRATIDGHADAVRRRLSEVRKGLGVGIPIYVLLTKADLIAGFVEYHDDLDVEGRRAVLGHTLPYADGATASQRLVDSFDELARAISSRQAIRLSAEADAQRRALILGFPSQIGALRSRLVRFLERTFAGGEPVGVLRGFYLTSGMQEGTPLDRMMSGMADVYDQPRQKVQGAGRAYFLNRLLGDVMFPEAGLVQSNPAARAKRRTQLIVALGAIAVVTVIGAVLIILNARSLVAAATPVAAIEQRSERGA</sequence>
<evidence type="ECO:0000313" key="4">
    <source>
        <dbReference type="Proteomes" id="UP000322077"/>
    </source>
</evidence>
<name>A0A5D9C921_9SPHN</name>
<dbReference type="Pfam" id="PF14331">
    <property type="entry name" value="IcmF-related_N"/>
    <property type="match status" value="1"/>
</dbReference>
<comment type="caution">
    <text evidence="3">The sequence shown here is derived from an EMBL/GenBank/DDBJ whole genome shotgun (WGS) entry which is preliminary data.</text>
</comment>
<reference evidence="3 4" key="1">
    <citation type="submission" date="2019-08" db="EMBL/GenBank/DDBJ databases">
        <authorList>
            <person name="Wang G."/>
            <person name="Xu Z."/>
        </authorList>
    </citation>
    <scope>NUCLEOTIDE SEQUENCE [LARGE SCALE GENOMIC DNA]</scope>
    <source>
        <strain evidence="3 4">ZX</strain>
    </source>
</reference>
<dbReference type="NCBIfam" id="TIGR03348">
    <property type="entry name" value="VI_IcmF"/>
    <property type="match status" value="1"/>
</dbReference>
<feature type="transmembrane region" description="Helical" evidence="1">
    <location>
        <begin position="7"/>
        <end position="31"/>
    </location>
</feature>
<dbReference type="Proteomes" id="UP000322077">
    <property type="component" value="Unassembled WGS sequence"/>
</dbReference>
<dbReference type="AlphaFoldDB" id="A0A5D9C921"/>
<proteinExistence type="predicted"/>
<dbReference type="InterPro" id="IPR017731">
    <property type="entry name" value="TssM1-like"/>
</dbReference>
<dbReference type="EMBL" id="VTOU01000002">
    <property type="protein sequence ID" value="TZG27550.1"/>
    <property type="molecule type" value="Genomic_DNA"/>
</dbReference>
<keyword evidence="1" id="KW-0472">Membrane</keyword>
<evidence type="ECO:0000256" key="1">
    <source>
        <dbReference type="SAM" id="Phobius"/>
    </source>
</evidence>
<protein>
    <submittedName>
        <fullName evidence="3">Type VI secretion system membrane subunit TssM</fullName>
    </submittedName>
</protein>
<gene>
    <name evidence="3" type="primary">tssM</name>
    <name evidence="3" type="ORF">FYJ91_08160</name>
</gene>
<dbReference type="Gene3D" id="3.40.50.300">
    <property type="entry name" value="P-loop containing nucleotide triphosphate hydrolases"/>
    <property type="match status" value="1"/>
</dbReference>
<dbReference type="RefSeq" id="WP_149521763.1">
    <property type="nucleotide sequence ID" value="NZ_VTOU01000002.1"/>
</dbReference>
<accession>A0A5D9C921</accession>
<keyword evidence="4" id="KW-1185">Reference proteome</keyword>
<dbReference type="InterPro" id="IPR053156">
    <property type="entry name" value="T6SS_TssM-like"/>
</dbReference>
<dbReference type="PANTHER" id="PTHR36153:SF1">
    <property type="entry name" value="TYPE VI SECRETION SYSTEM COMPONENT TSSM1"/>
    <property type="match status" value="1"/>
</dbReference>
<feature type="transmembrane region" description="Helical" evidence="1">
    <location>
        <begin position="37"/>
        <end position="57"/>
    </location>
</feature>
<organism evidence="3 4">
    <name type="scientific">Sphingomonas montanisoli</name>
    <dbReference type="NCBI Taxonomy" id="2606412"/>
    <lineage>
        <taxon>Bacteria</taxon>
        <taxon>Pseudomonadati</taxon>
        <taxon>Pseudomonadota</taxon>
        <taxon>Alphaproteobacteria</taxon>
        <taxon>Sphingomonadales</taxon>
        <taxon>Sphingomonadaceae</taxon>
        <taxon>Sphingomonas</taxon>
    </lineage>
</organism>
<keyword evidence="1" id="KW-0812">Transmembrane</keyword>
<keyword evidence="1" id="KW-1133">Transmembrane helix</keyword>
<dbReference type="PANTHER" id="PTHR36153">
    <property type="entry name" value="INNER MEMBRANE PROTEIN-RELATED"/>
    <property type="match status" value="1"/>
</dbReference>